<accession>A0AAV1LQV2</accession>
<evidence type="ECO:0000256" key="5">
    <source>
        <dbReference type="ARBA" id="ARBA00022723"/>
    </source>
</evidence>
<evidence type="ECO:0000256" key="7">
    <source>
        <dbReference type="ARBA" id="ARBA00023242"/>
    </source>
</evidence>
<dbReference type="InterPro" id="IPR045249">
    <property type="entry name" value="HARBI1-like"/>
</dbReference>
<comment type="subcellular location">
    <subcellularLocation>
        <location evidence="2">Nucleus</location>
    </subcellularLocation>
</comment>
<dbReference type="AlphaFoldDB" id="A0AAV1LQV2"/>
<comment type="caution">
    <text evidence="9">The sequence shown here is derived from an EMBL/GenBank/DDBJ whole genome shotgun (WGS) entry which is preliminary data.</text>
</comment>
<dbReference type="PANTHER" id="PTHR22930:SF269">
    <property type="entry name" value="NUCLEASE HARBI1-LIKE PROTEIN"/>
    <property type="match status" value="1"/>
</dbReference>
<evidence type="ECO:0000256" key="3">
    <source>
        <dbReference type="ARBA" id="ARBA00006958"/>
    </source>
</evidence>
<dbReference type="Proteomes" id="UP001314205">
    <property type="component" value="Unassembled WGS sequence"/>
</dbReference>
<keyword evidence="10" id="KW-1185">Reference proteome</keyword>
<keyword evidence="6" id="KW-0378">Hydrolase</keyword>
<dbReference type="Pfam" id="PF13359">
    <property type="entry name" value="DDE_Tnp_4"/>
    <property type="match status" value="1"/>
</dbReference>
<keyword evidence="7" id="KW-0539">Nucleus</keyword>
<organism evidence="9 10">
    <name type="scientific">Parnassius mnemosyne</name>
    <name type="common">clouded apollo</name>
    <dbReference type="NCBI Taxonomy" id="213953"/>
    <lineage>
        <taxon>Eukaryota</taxon>
        <taxon>Metazoa</taxon>
        <taxon>Ecdysozoa</taxon>
        <taxon>Arthropoda</taxon>
        <taxon>Hexapoda</taxon>
        <taxon>Insecta</taxon>
        <taxon>Pterygota</taxon>
        <taxon>Neoptera</taxon>
        <taxon>Endopterygota</taxon>
        <taxon>Lepidoptera</taxon>
        <taxon>Glossata</taxon>
        <taxon>Ditrysia</taxon>
        <taxon>Papilionoidea</taxon>
        <taxon>Papilionidae</taxon>
        <taxon>Parnassiinae</taxon>
        <taxon>Parnassini</taxon>
        <taxon>Parnassius</taxon>
        <taxon>Driopa</taxon>
    </lineage>
</organism>
<proteinExistence type="inferred from homology"/>
<name>A0AAV1LQV2_9NEOP</name>
<evidence type="ECO:0000256" key="4">
    <source>
        <dbReference type="ARBA" id="ARBA00022722"/>
    </source>
</evidence>
<evidence type="ECO:0000313" key="9">
    <source>
        <dbReference type="EMBL" id="CAK1597310.1"/>
    </source>
</evidence>
<evidence type="ECO:0000259" key="8">
    <source>
        <dbReference type="Pfam" id="PF13359"/>
    </source>
</evidence>
<comment type="cofactor">
    <cofactor evidence="1">
        <name>a divalent metal cation</name>
        <dbReference type="ChEBI" id="CHEBI:60240"/>
    </cofactor>
</comment>
<keyword evidence="4" id="KW-0540">Nuclease</keyword>
<dbReference type="PANTHER" id="PTHR22930">
    <property type="match status" value="1"/>
</dbReference>
<evidence type="ECO:0000313" key="10">
    <source>
        <dbReference type="Proteomes" id="UP001314205"/>
    </source>
</evidence>
<dbReference type="GO" id="GO:0046872">
    <property type="term" value="F:metal ion binding"/>
    <property type="evidence" value="ECO:0007669"/>
    <property type="project" value="UniProtKB-KW"/>
</dbReference>
<sequence length="415" mass="48236">MASLVTDDDALAILGLSLAIKKTKRKDRSMWCKNWLMKRKKLSHINLVKELRIAPKDYRNYVRMNEETYLKLLSMVTPLIQKEDTVMRNAITAHERLLATLRFLASGRSYECLKYSAIISPQALGRIIPETCAAIYKVLQNDYMQFPDTANKWREIAHQFEEIWNFPHCLGAIDGKHVDIIPPADSDSYYYNYKGRHSMVLMAIVDARYRFLLADFGTNGRVSDGGVLQNTKFFQKLQNKKLNIPNPENIEGSSRCLPYVFIGDDAFPLRTDMIKPYRQGDLNTHEKKIFNYRLSRGRNVVENAFGILSSRFRIFRTQINLEPKNIQNVVMATIALHNFLMEHVPNSYAPRQCFYQENTFNGTIVTDGYTTARSNMEILQRRNHGNITNDAKMIRQEFQNYFVNEGKVQWQNNFV</sequence>
<reference evidence="9 10" key="1">
    <citation type="submission" date="2023-11" db="EMBL/GenBank/DDBJ databases">
        <authorList>
            <person name="Hedman E."/>
            <person name="Englund M."/>
            <person name="Stromberg M."/>
            <person name="Nyberg Akerstrom W."/>
            <person name="Nylinder S."/>
            <person name="Jareborg N."/>
            <person name="Kallberg Y."/>
            <person name="Kronander E."/>
        </authorList>
    </citation>
    <scope>NUCLEOTIDE SEQUENCE [LARGE SCALE GENOMIC DNA]</scope>
</reference>
<feature type="domain" description="DDE Tnp4" evidence="8">
    <location>
        <begin position="173"/>
        <end position="338"/>
    </location>
</feature>
<protein>
    <recommendedName>
        <fullName evidence="8">DDE Tnp4 domain-containing protein</fullName>
    </recommendedName>
</protein>
<evidence type="ECO:0000256" key="6">
    <source>
        <dbReference type="ARBA" id="ARBA00022801"/>
    </source>
</evidence>
<gene>
    <name evidence="9" type="ORF">PARMNEM_LOCUS16553</name>
</gene>
<dbReference type="GO" id="GO:0004518">
    <property type="term" value="F:nuclease activity"/>
    <property type="evidence" value="ECO:0007669"/>
    <property type="project" value="UniProtKB-KW"/>
</dbReference>
<comment type="similarity">
    <text evidence="3">Belongs to the HARBI1 family.</text>
</comment>
<evidence type="ECO:0000256" key="2">
    <source>
        <dbReference type="ARBA" id="ARBA00004123"/>
    </source>
</evidence>
<dbReference type="EMBL" id="CAVLGL010000094">
    <property type="protein sequence ID" value="CAK1597310.1"/>
    <property type="molecule type" value="Genomic_DNA"/>
</dbReference>
<dbReference type="GO" id="GO:0005634">
    <property type="term" value="C:nucleus"/>
    <property type="evidence" value="ECO:0007669"/>
    <property type="project" value="UniProtKB-SubCell"/>
</dbReference>
<evidence type="ECO:0000256" key="1">
    <source>
        <dbReference type="ARBA" id="ARBA00001968"/>
    </source>
</evidence>
<dbReference type="InterPro" id="IPR027806">
    <property type="entry name" value="HARBI1_dom"/>
</dbReference>
<keyword evidence="5" id="KW-0479">Metal-binding</keyword>
<dbReference type="GO" id="GO:0016787">
    <property type="term" value="F:hydrolase activity"/>
    <property type="evidence" value="ECO:0007669"/>
    <property type="project" value="UniProtKB-KW"/>
</dbReference>